<feature type="transmembrane region" description="Helical" evidence="2">
    <location>
        <begin position="173"/>
        <end position="191"/>
    </location>
</feature>
<proteinExistence type="predicted"/>
<feature type="transmembrane region" description="Helical" evidence="2">
    <location>
        <begin position="212"/>
        <end position="233"/>
    </location>
</feature>
<feature type="transmembrane region" description="Helical" evidence="2">
    <location>
        <begin position="253"/>
        <end position="282"/>
    </location>
</feature>
<protein>
    <submittedName>
        <fullName evidence="3">Hypothetical chloroplast RF1</fullName>
    </submittedName>
</protein>
<geneLocation type="chloroplast" evidence="3"/>
<evidence type="ECO:0000256" key="2">
    <source>
        <dbReference type="SAM" id="Phobius"/>
    </source>
</evidence>
<keyword evidence="2" id="KW-0472">Membrane</keyword>
<feature type="transmembrane region" description="Helical" evidence="2">
    <location>
        <begin position="303"/>
        <end position="329"/>
    </location>
</feature>
<keyword evidence="3" id="KW-0150">Chloroplast</keyword>
<name>A0A0S2ID07_9CHLO</name>
<gene>
    <name evidence="3" type="primary">ycf1</name>
</gene>
<keyword evidence="2" id="KW-0812">Transmembrane</keyword>
<reference evidence="3" key="1">
    <citation type="journal article" date="2015" name="BMC Evol. Biol.">
        <title>Chloroplast phylogenomic analysis of chlorophyte green algae identifies a novel lineage sister to the Sphaeropleales (Chlorophyceae).</title>
        <authorList>
            <person name="Lemieux C."/>
            <person name="Vincent A.T."/>
            <person name="Labarre A."/>
            <person name="Otis C."/>
            <person name="Turmel M."/>
        </authorList>
    </citation>
    <scope>NUCLEOTIDE SEQUENCE</scope>
</reference>
<feature type="transmembrane region" description="Helical" evidence="2">
    <location>
        <begin position="114"/>
        <end position="134"/>
    </location>
</feature>
<accession>A0A0S2ID07</accession>
<feature type="compositionally biased region" description="Basic residues" evidence="1">
    <location>
        <begin position="2217"/>
        <end position="2227"/>
    </location>
</feature>
<evidence type="ECO:0000313" key="3">
    <source>
        <dbReference type="EMBL" id="ALO21438.1"/>
    </source>
</evidence>
<feature type="transmembrane region" description="Helical" evidence="2">
    <location>
        <begin position="146"/>
        <end position="167"/>
    </location>
</feature>
<dbReference type="EMBL" id="KT625142">
    <property type="protein sequence ID" value="ALO21438.1"/>
    <property type="molecule type" value="Genomic_DNA"/>
</dbReference>
<feature type="region of interest" description="Disordered" evidence="1">
    <location>
        <begin position="2215"/>
        <end position="2236"/>
    </location>
</feature>
<keyword evidence="3" id="KW-0934">Plastid</keyword>
<feature type="transmembrane region" description="Helical" evidence="2">
    <location>
        <begin position="54"/>
        <end position="78"/>
    </location>
</feature>
<keyword evidence="2" id="KW-1133">Transmembrane helix</keyword>
<evidence type="ECO:0000256" key="1">
    <source>
        <dbReference type="SAM" id="MobiDB-lite"/>
    </source>
</evidence>
<feature type="transmembrane region" description="Helical" evidence="2">
    <location>
        <begin position="30"/>
        <end position="47"/>
    </location>
</feature>
<sequence length="2358" mass="281102">MYTFLSVVTSVKDYIEIVNKFVESDANLTFHTYFDFGAIITYIIFALKQFIIDLFSLSWISSIWSIPVIVPDIASAMISEISVLDGYFHNVFTFLETPISYGNQNLLFYCLEKFTIGIINSVFLCIPTSTAHIITLRRFVMQGLEAGSISGLGTIAGNVVWIASIIFGWRFLTIPWLSLDILRYLLGFMLLTKYMWDSYTERRMVLEDISKWKIFLLNFLLAFTEQTSIYPFITNISIGPDASVMESFPAGDFVAFVGIHSCYIFGILIGSLSLLQLSCWFWENPAFQFYMWMISSFRVTTGLYHKFLNFAFLYATMICAISSVAYYGLDYTVTHPLGFVHEDRLLDQKTLLETAFLSTKASDRNTRRNRGRHGRRERWKRRVRRYRTFDSSLYDQGVYDLFTIEDLNYGFDRFWLRRKMRNHRVRFRFFPGPWMRSFKKQLARPRLESFMGPRVEFFRILFEQAYHPSFHEFDKEKTNNQNKESIAAFLQKNKLSASSQTNQINKEERFFNDKRSINISLMETSNTVYPALNKVNTEIFSLYAQTNKKERSRGVLGEFSALRKFVRKVNNRIKMSKIKVGVVNANLFAQKDAEILGMDKPIYSKKWKQLFSKLYKNPFNKKPGNIYDIGKNPVFEKIVDGQDSQLQILSTIQSRLPETTKVNGKSVNTSSRALVKSRQEISNDFEQVQKQELGRISLKNSRTQLSKKDFQILKYRTFLSQNHMKNLLITNDKFSLERKHGSNQQQVGISSVYSKKNENETGLVFGEKVDRQNLELSRDAYKKEGFLNLKPLTLLHPIKFYLHKEQAFRRKLKYYGSNIFRNLSIENNAPYFRVMMRRFFYYYKPTLRWERTMRTATLRKARRKGPRIPRRVNINKNIKARASHFFVDEKNTKQGNFLIPEVRFSTSNSERSQIPTHFYSLVEKRATRYRYQIYKDVLQHWYYSPFNRLLLKFDVDSFIRRQPYAHFLTKREEHLLHLRRFLLSEHYDTIRWYTYMQHYRSMKSNIGGTKSLASRVYNQQFQGTFKKIRHLFSMTPSLTDHSVLKFDQPLYNEYPNQLDSILNDSVIHEELFADSSSSPIINSTRQTSFPFIIQKGKKTNHPLSTDADDKQNQSLLSFKKPNSFFSTEVDVSKIQDHKDLISQSTQIIREYLTNTNPIRQKLINKLLQENNFWELTEFLYKGQKVRGVDPVTGTNSFLEQEKNNLYTPKEKTELKKQEQEQLQFIYGKIKQEIWISLIKKCYARFYDQEALKNYLTRRLEKREKRKQIQEKHLKNRLQRIKNWVAEKQVNSTYNSITPSSGITKVPYSPEGNINLILKGNLRKDQILTTSIKKAIKDAIYLQKDKKQDQSLLKFPRTRIILNKTNSLKTIENHFENRLKNHLYKGLNILPFYQIYLINQINNNKNNTRKTKVALQNPFKMGNSDRIFRLYRIAKTPISSLKKTISHYPKKFLYKIFNLLKAKKSKQDLFLYSLQDFRSKERVLTKRKRTRKRLKRLKKKKSRDVDVSFTNPDNFGYKFSNFVIEDRSSSMRENLVKDNKTEDNVRKKFDREEIVPPSKSWEKWMRKIREHNQSKQLMSNGNIKKTFVKLFTRNFKTKRSRRRRSRRMRPRGAIRKRTLGDKIKRQFKILRKYGDIADSQDRKTFSLKNVFQMITGRNYKPENEFLIKEPKQRRSLYRKHLYWKKHKRPKYAQNRRKKRKRRRSAIGKIRGLNKQLKRTKNEFQIKKWWWHTFLPSLQAATSSFWQIEKNKQITDKISFLSSADLIERDTLSNFNQNYKEKVPGEKSLQLGDRDYKPLAIPEALRIRENLIKKQNLKFEAPKSELMLNDIQSSNNNVRDITDQAEATIFRENGKNNQPDNITTENTVNKLYQNTFDNTIPSINPNQFQILSLKNINPIPFYAGWDESLRKFVVTNRLLSRREAGYEMNFKNYPTLNNLTEKSNQMRLDFSNFPLKGMNAATTLYWQIPFTTYDPDQFFALGMDGFSPIGWKYFHFRHAAQTAKPILVKTKTISYNIATKLEKNELSFNIKMKLLNWKQSEQTKKRIDDDSKTREISHHRRIKKRYRRVKKHPRPPVWFPSGPLLSQVLPVHYIYVFYKRHRLPRDRFIRRRFRRGKKGIPQGIRDIKFKFTDFTLRKRAKPRRRYHRKRTGRKIGHLYPRRRQFKDFPFYSKNSLLLSDYSQKEVLDNSGEQEMSLVKRVRPIPRKRTARQLQDLRLSKMKSKQRRSTPKQQPDNMRIRQLRRRVQRQVIRPFWRYRPRAGGLVWPGDYLRLDLVKSPKLKKNQIISTQVLAMKKDKKDLSLKQIRRKKKRNIQEWQIQPKRYLLQKHNIKVLKKRLEKAQRVNKINQKINELTYFFKR</sequence>
<organism evidence="3">
    <name type="scientific">Golenkinia longispicula</name>
    <dbReference type="NCBI Taxonomy" id="204992"/>
    <lineage>
        <taxon>Eukaryota</taxon>
        <taxon>Viridiplantae</taxon>
        <taxon>Chlorophyta</taxon>
        <taxon>core chlorophytes</taxon>
        <taxon>Chlorophyceae</taxon>
        <taxon>CS clade</taxon>
        <taxon>Chlamydomonadales</taxon>
        <taxon>Golenkiniaceae</taxon>
        <taxon>Golenkinia</taxon>
    </lineage>
</organism>